<dbReference type="PANTHER" id="PTHR14324:SF3">
    <property type="entry name" value="CONDENSIN-2 COMPLEX SUBUNIT H2"/>
    <property type="match status" value="1"/>
</dbReference>
<dbReference type="GO" id="GO:0005634">
    <property type="term" value="C:nucleus"/>
    <property type="evidence" value="ECO:0007669"/>
    <property type="project" value="UniProtKB-SubCell"/>
</dbReference>
<evidence type="ECO:0000256" key="4">
    <source>
        <dbReference type="ARBA" id="ARBA00023067"/>
    </source>
</evidence>
<name>A0AAV6QZ02_SOLSE</name>
<dbReference type="InterPro" id="IPR031737">
    <property type="entry name" value="CNDH2_C"/>
</dbReference>
<feature type="region of interest" description="Disordered" evidence="7">
    <location>
        <begin position="138"/>
        <end position="157"/>
    </location>
</feature>
<accession>A0AAV6QZ02</accession>
<gene>
    <name evidence="10" type="ORF">JOB18_039638</name>
</gene>
<dbReference type="InterPro" id="IPR031739">
    <property type="entry name" value="Ncaph2"/>
</dbReference>
<comment type="subcellular location">
    <subcellularLocation>
        <location evidence="1">Nucleus</location>
    </subcellularLocation>
</comment>
<proteinExistence type="inferred from homology"/>
<dbReference type="Proteomes" id="UP000693946">
    <property type="component" value="Linkage Group LG3"/>
</dbReference>
<evidence type="ECO:0000256" key="6">
    <source>
        <dbReference type="ARBA" id="ARBA00030479"/>
    </source>
</evidence>
<evidence type="ECO:0000256" key="1">
    <source>
        <dbReference type="ARBA" id="ARBA00004123"/>
    </source>
</evidence>
<organism evidence="10 11">
    <name type="scientific">Solea senegalensis</name>
    <name type="common">Senegalese sole</name>
    <dbReference type="NCBI Taxonomy" id="28829"/>
    <lineage>
        <taxon>Eukaryota</taxon>
        <taxon>Metazoa</taxon>
        <taxon>Chordata</taxon>
        <taxon>Craniata</taxon>
        <taxon>Vertebrata</taxon>
        <taxon>Euteleostomi</taxon>
        <taxon>Actinopterygii</taxon>
        <taxon>Neopterygii</taxon>
        <taxon>Teleostei</taxon>
        <taxon>Neoteleostei</taxon>
        <taxon>Acanthomorphata</taxon>
        <taxon>Carangaria</taxon>
        <taxon>Pleuronectiformes</taxon>
        <taxon>Pleuronectoidei</taxon>
        <taxon>Soleidae</taxon>
        <taxon>Solea</taxon>
    </lineage>
</organism>
<dbReference type="PANTHER" id="PTHR14324">
    <property type="entry name" value="CONDENSIN-2 COMPLEX SUBUNIT H2"/>
    <property type="match status" value="1"/>
</dbReference>
<evidence type="ECO:0000313" key="10">
    <source>
        <dbReference type="EMBL" id="KAG7497548.1"/>
    </source>
</evidence>
<evidence type="ECO:0000256" key="7">
    <source>
        <dbReference type="SAM" id="MobiDB-lite"/>
    </source>
</evidence>
<evidence type="ECO:0000259" key="9">
    <source>
        <dbReference type="Pfam" id="PF16858"/>
    </source>
</evidence>
<reference evidence="10 11" key="1">
    <citation type="journal article" date="2021" name="Sci. Rep.">
        <title>Chromosome anchoring in Senegalese sole (Solea senegalensis) reveals sex-associated markers and genome rearrangements in flatfish.</title>
        <authorList>
            <person name="Guerrero-Cozar I."/>
            <person name="Gomez-Garrido J."/>
            <person name="Berbel C."/>
            <person name="Martinez-Blanch J.F."/>
            <person name="Alioto T."/>
            <person name="Claros M.G."/>
            <person name="Gagnaire P.A."/>
            <person name="Manchado M."/>
        </authorList>
    </citation>
    <scope>NUCLEOTIDE SEQUENCE [LARGE SCALE GENOMIC DNA]</scope>
    <source>
        <strain evidence="10">Sse05_10M</strain>
    </source>
</reference>
<comment type="caution">
    <text evidence="10">The sequence shown here is derived from an EMBL/GenBank/DDBJ whole genome shotgun (WGS) entry which is preliminary data.</text>
</comment>
<dbReference type="GO" id="GO:0003682">
    <property type="term" value="F:chromatin binding"/>
    <property type="evidence" value="ECO:0007669"/>
    <property type="project" value="TreeGrafter"/>
</dbReference>
<dbReference type="Pfam" id="PF06278">
    <property type="entry name" value="CNDH2_N"/>
    <property type="match status" value="1"/>
</dbReference>
<feature type="compositionally biased region" description="Basic and acidic residues" evidence="7">
    <location>
        <begin position="316"/>
        <end position="332"/>
    </location>
</feature>
<evidence type="ECO:0000256" key="3">
    <source>
        <dbReference type="ARBA" id="ARBA00016903"/>
    </source>
</evidence>
<keyword evidence="4" id="KW-0226">DNA condensation</keyword>
<dbReference type="GO" id="GO:0051306">
    <property type="term" value="P:mitotic sister chromatid separation"/>
    <property type="evidence" value="ECO:0007669"/>
    <property type="project" value="TreeGrafter"/>
</dbReference>
<evidence type="ECO:0000256" key="5">
    <source>
        <dbReference type="ARBA" id="ARBA00023242"/>
    </source>
</evidence>
<sequence length="641" mass="72524">MVRLAPAPRALSANRKERKSCGGLFGCLLTANCFPPSLTDAFSQWKKAMESTESRFAHLLQPIRELAKNWDVDVASELNDYLEELDEMCIMFDGGRIQLNFAEAALLVQGSTCIYSKKVELLHTLVYQTLEYINNKNKNQERNKQSSESQNVDSAISQSDADDIDVFTVMDAEASAYSLKPEGKTAVEVVRLPPDALVTPGSFEKNKFPMISLKGEVFCSLKDFKMNLFFPGEKGQIFLTYGSRNQDSHLDRVPNLDQDQDLDHRQQEEQGDATVGVAIVEDCGHDGDFVPLNDVMDVDQEAEEHVERQQAQSDGRMIRERRQVQTDKQREETPPAVNVWMLHDPYVYFGEEKPLKTGKSYKVPNGLDDRGKRKRKQAPALQDFRSWFTGTFDPPEHKLRHGPTFTDLNYIFLNTMKEKLRSQRRIFRRTGVMVSDEELKKTLLQPEEEGAEPVDEFRHADLLLGGGDNDNSDSEQGAFPDDFPAEFGGGDDISPDAHNEDLSYEDLVRLRIEQLVVNCQGYTQETELSRRVKEWEDMIRPELAMQEERPIFDIHDYGDRIVAALGSVGSRQEFSSIVHGLDNFEACKYMLASLQLANDNTVDVDSAEGLEDSLDSMGLTLLSLHRAADRFNQDEFGVTTA</sequence>
<feature type="domain" description="Condensin-2 complex subunit H2 C-terminal" evidence="9">
    <location>
        <begin position="503"/>
        <end position="631"/>
    </location>
</feature>
<evidence type="ECO:0000259" key="8">
    <source>
        <dbReference type="Pfam" id="PF06278"/>
    </source>
</evidence>
<comment type="similarity">
    <text evidence="2">Belongs to the CND2 H2 (condensin-2 subunit 2) family.</text>
</comment>
<keyword evidence="5" id="KW-0539">Nucleus</keyword>
<dbReference type="AlphaFoldDB" id="A0AAV6QZ02"/>
<evidence type="ECO:0000256" key="2">
    <source>
        <dbReference type="ARBA" id="ARBA00007844"/>
    </source>
</evidence>
<feature type="region of interest" description="Disordered" evidence="7">
    <location>
        <begin position="307"/>
        <end position="332"/>
    </location>
</feature>
<protein>
    <recommendedName>
        <fullName evidence="3">Condensin-2 complex subunit H2</fullName>
    </recommendedName>
    <alternativeName>
        <fullName evidence="6">Non-SMC condensin II complex subunit H2</fullName>
    </alternativeName>
</protein>
<dbReference type="GO" id="GO:0010032">
    <property type="term" value="P:meiotic chromosome condensation"/>
    <property type="evidence" value="ECO:0007669"/>
    <property type="project" value="TreeGrafter"/>
</dbReference>
<evidence type="ECO:0000313" key="11">
    <source>
        <dbReference type="Proteomes" id="UP000693946"/>
    </source>
</evidence>
<keyword evidence="11" id="KW-1185">Reference proteome</keyword>
<feature type="domain" description="Condensin II complex subunit H2 N-terminal" evidence="8">
    <location>
        <begin position="54"/>
        <end position="171"/>
    </location>
</feature>
<dbReference type="Pfam" id="PF16858">
    <property type="entry name" value="CNDH2_C"/>
    <property type="match status" value="1"/>
</dbReference>
<dbReference type="GO" id="GO:0000796">
    <property type="term" value="C:condensin complex"/>
    <property type="evidence" value="ECO:0007669"/>
    <property type="project" value="TreeGrafter"/>
</dbReference>
<dbReference type="InterPro" id="IPR009378">
    <property type="entry name" value="H2_N"/>
</dbReference>
<dbReference type="EMBL" id="JAGKHQ010000015">
    <property type="protein sequence ID" value="KAG7497548.1"/>
    <property type="molecule type" value="Genomic_DNA"/>
</dbReference>
<feature type="region of interest" description="Disordered" evidence="7">
    <location>
        <begin position="468"/>
        <end position="498"/>
    </location>
</feature>